<dbReference type="PANTHER" id="PTHR43280:SF2">
    <property type="entry name" value="HTH-TYPE TRANSCRIPTIONAL REGULATOR EXSA"/>
    <property type="match status" value="1"/>
</dbReference>
<dbReference type="RefSeq" id="WP_183980507.1">
    <property type="nucleotide sequence ID" value="NZ_JACIBY010000031.1"/>
</dbReference>
<sequence length="192" mass="22101">MNTITQAKFNLHEDAEQTRIRPSVVIKITPEALAPCLEFMIARHFSFEVKCNVKENVTEEFPTQMPQKGYVTLPNLRELGNNRNVANEVYERYISIISKHPLPPIPQIAAEFKVPIQKLKASFHKTYGGTIYQTYMKVRMEKAAELLQRGYKANEVSNMVGYGGKSSIKFNKMFQKHFGITPKKYQQQVDID</sequence>
<accession>A0A7W5ZUD8</accession>
<dbReference type="EMBL" id="JACIBY010000031">
    <property type="protein sequence ID" value="MBB3842261.1"/>
    <property type="molecule type" value="Genomic_DNA"/>
</dbReference>
<proteinExistence type="predicted"/>
<dbReference type="PROSITE" id="PS01124">
    <property type="entry name" value="HTH_ARAC_FAMILY_2"/>
    <property type="match status" value="1"/>
</dbReference>
<evidence type="ECO:0000259" key="4">
    <source>
        <dbReference type="PROSITE" id="PS01124"/>
    </source>
</evidence>
<evidence type="ECO:0000313" key="6">
    <source>
        <dbReference type="Proteomes" id="UP000541352"/>
    </source>
</evidence>
<evidence type="ECO:0000313" key="5">
    <source>
        <dbReference type="EMBL" id="MBB3842261.1"/>
    </source>
</evidence>
<dbReference type="PANTHER" id="PTHR43280">
    <property type="entry name" value="ARAC-FAMILY TRANSCRIPTIONAL REGULATOR"/>
    <property type="match status" value="1"/>
</dbReference>
<gene>
    <name evidence="5" type="ORF">FHS57_006292</name>
</gene>
<dbReference type="Gene3D" id="1.10.10.60">
    <property type="entry name" value="Homeodomain-like"/>
    <property type="match status" value="1"/>
</dbReference>
<evidence type="ECO:0000256" key="2">
    <source>
        <dbReference type="ARBA" id="ARBA00023125"/>
    </source>
</evidence>
<protein>
    <submittedName>
        <fullName evidence="5">AraC-like DNA-binding protein</fullName>
    </submittedName>
</protein>
<keyword evidence="1" id="KW-0805">Transcription regulation</keyword>
<evidence type="ECO:0000256" key="3">
    <source>
        <dbReference type="ARBA" id="ARBA00023163"/>
    </source>
</evidence>
<dbReference type="SMART" id="SM00342">
    <property type="entry name" value="HTH_ARAC"/>
    <property type="match status" value="1"/>
</dbReference>
<comment type="caution">
    <text evidence="5">The sequence shown here is derived from an EMBL/GenBank/DDBJ whole genome shotgun (WGS) entry which is preliminary data.</text>
</comment>
<keyword evidence="6" id="KW-1185">Reference proteome</keyword>
<dbReference type="Proteomes" id="UP000541352">
    <property type="component" value="Unassembled WGS sequence"/>
</dbReference>
<dbReference type="AlphaFoldDB" id="A0A7W5ZUD8"/>
<dbReference type="GO" id="GO:0043565">
    <property type="term" value="F:sequence-specific DNA binding"/>
    <property type="evidence" value="ECO:0007669"/>
    <property type="project" value="InterPro"/>
</dbReference>
<organism evidence="5 6">
    <name type="scientific">Runella defluvii</name>
    <dbReference type="NCBI Taxonomy" id="370973"/>
    <lineage>
        <taxon>Bacteria</taxon>
        <taxon>Pseudomonadati</taxon>
        <taxon>Bacteroidota</taxon>
        <taxon>Cytophagia</taxon>
        <taxon>Cytophagales</taxon>
        <taxon>Spirosomataceae</taxon>
        <taxon>Runella</taxon>
    </lineage>
</organism>
<reference evidence="5 6" key="1">
    <citation type="submission" date="2020-08" db="EMBL/GenBank/DDBJ databases">
        <title>Genomic Encyclopedia of Type Strains, Phase IV (KMG-IV): sequencing the most valuable type-strain genomes for metagenomic binning, comparative biology and taxonomic classification.</title>
        <authorList>
            <person name="Goeker M."/>
        </authorList>
    </citation>
    <scope>NUCLEOTIDE SEQUENCE [LARGE SCALE GENOMIC DNA]</scope>
    <source>
        <strain evidence="5 6">DSM 17976</strain>
    </source>
</reference>
<keyword evidence="3" id="KW-0804">Transcription</keyword>
<dbReference type="SUPFAM" id="SSF46689">
    <property type="entry name" value="Homeodomain-like"/>
    <property type="match status" value="1"/>
</dbReference>
<evidence type="ECO:0000256" key="1">
    <source>
        <dbReference type="ARBA" id="ARBA00023015"/>
    </source>
</evidence>
<dbReference type="InterPro" id="IPR018060">
    <property type="entry name" value="HTH_AraC"/>
</dbReference>
<name>A0A7W5ZUD8_9BACT</name>
<dbReference type="InterPro" id="IPR009057">
    <property type="entry name" value="Homeodomain-like_sf"/>
</dbReference>
<keyword evidence="2 5" id="KW-0238">DNA-binding</keyword>
<dbReference type="Pfam" id="PF12833">
    <property type="entry name" value="HTH_18"/>
    <property type="match status" value="1"/>
</dbReference>
<dbReference type="GO" id="GO:0003700">
    <property type="term" value="F:DNA-binding transcription factor activity"/>
    <property type="evidence" value="ECO:0007669"/>
    <property type="project" value="InterPro"/>
</dbReference>
<feature type="domain" description="HTH araC/xylS-type" evidence="4">
    <location>
        <begin position="87"/>
        <end position="188"/>
    </location>
</feature>